<name>A0ABP9X413_9CHLR</name>
<accession>A0ABP9X413</accession>
<evidence type="ECO:0000313" key="1">
    <source>
        <dbReference type="EMBL" id="GAA5530129.1"/>
    </source>
</evidence>
<dbReference type="PANTHER" id="PTHR39624">
    <property type="entry name" value="PROTEIN INVOLVED IN RIMO-MEDIATED BETA-METHYLTHIOLATION OF RIBOSOMAL PROTEIN S12 YCAO"/>
    <property type="match status" value="1"/>
</dbReference>
<organism evidence="1 2">
    <name type="scientific">Herpetosiphon gulosus</name>
    <dbReference type="NCBI Taxonomy" id="1973496"/>
    <lineage>
        <taxon>Bacteria</taxon>
        <taxon>Bacillati</taxon>
        <taxon>Chloroflexota</taxon>
        <taxon>Chloroflexia</taxon>
        <taxon>Herpetosiphonales</taxon>
        <taxon>Herpetosiphonaceae</taxon>
        <taxon>Herpetosiphon</taxon>
    </lineage>
</organism>
<dbReference type="InterPro" id="IPR036102">
    <property type="entry name" value="OsmC/Ohrsf"/>
</dbReference>
<keyword evidence="2" id="KW-1185">Reference proteome</keyword>
<dbReference type="RefSeq" id="WP_345723720.1">
    <property type="nucleotide sequence ID" value="NZ_BAABRU010000015.1"/>
</dbReference>
<dbReference type="InterPro" id="IPR003718">
    <property type="entry name" value="OsmC/Ohr_fam"/>
</dbReference>
<dbReference type="Gene3D" id="3.30.300.20">
    <property type="match status" value="1"/>
</dbReference>
<dbReference type="EMBL" id="BAABRU010000015">
    <property type="protein sequence ID" value="GAA5530129.1"/>
    <property type="molecule type" value="Genomic_DNA"/>
</dbReference>
<dbReference type="InterPro" id="IPR015946">
    <property type="entry name" value="KH_dom-like_a/b"/>
</dbReference>
<sequence length="118" mass="13103">MRISVTQPDQLDLIFDGQSFSYPADLNPVQLQAAALVGCTAAVMERYAQTAELDLKGTTLVIRWSFGSEPRRIDRYEIEVTLPATISQTRQAAVLRAAQHCTVHATLEHPPLITIRQV</sequence>
<dbReference type="SUPFAM" id="SSF82784">
    <property type="entry name" value="OsmC-like"/>
    <property type="match status" value="1"/>
</dbReference>
<dbReference type="Proteomes" id="UP001428290">
    <property type="component" value="Unassembled WGS sequence"/>
</dbReference>
<dbReference type="Pfam" id="PF02566">
    <property type="entry name" value="OsmC"/>
    <property type="match status" value="1"/>
</dbReference>
<proteinExistence type="predicted"/>
<dbReference type="PANTHER" id="PTHR39624:SF2">
    <property type="entry name" value="OSMC-LIKE PROTEIN"/>
    <property type="match status" value="1"/>
</dbReference>
<evidence type="ECO:0008006" key="3">
    <source>
        <dbReference type="Google" id="ProtNLM"/>
    </source>
</evidence>
<gene>
    <name evidence="1" type="ORF">Hgul01_03947</name>
</gene>
<evidence type="ECO:0000313" key="2">
    <source>
        <dbReference type="Proteomes" id="UP001428290"/>
    </source>
</evidence>
<reference evidence="1 2" key="1">
    <citation type="submission" date="2024-02" db="EMBL/GenBank/DDBJ databases">
        <title>Herpetosiphon gulosus NBRC 112829.</title>
        <authorList>
            <person name="Ichikawa N."/>
            <person name="Katano-Makiyama Y."/>
            <person name="Hidaka K."/>
        </authorList>
    </citation>
    <scope>NUCLEOTIDE SEQUENCE [LARGE SCALE GENOMIC DNA]</scope>
    <source>
        <strain evidence="1 2">NBRC 112829</strain>
    </source>
</reference>
<protein>
    <recommendedName>
        <fullName evidence="3">OsmC-like protein</fullName>
    </recommendedName>
</protein>
<comment type="caution">
    <text evidence="1">The sequence shown here is derived from an EMBL/GenBank/DDBJ whole genome shotgun (WGS) entry which is preliminary data.</text>
</comment>